<feature type="compositionally biased region" description="Low complexity" evidence="2">
    <location>
        <begin position="117"/>
        <end position="129"/>
    </location>
</feature>
<proteinExistence type="inferred from homology"/>
<organism evidence="4 5">
    <name type="scientific">Drosophila albomicans</name>
    <name type="common">Fruit fly</name>
    <dbReference type="NCBI Taxonomy" id="7291"/>
    <lineage>
        <taxon>Eukaryota</taxon>
        <taxon>Metazoa</taxon>
        <taxon>Ecdysozoa</taxon>
        <taxon>Arthropoda</taxon>
        <taxon>Hexapoda</taxon>
        <taxon>Insecta</taxon>
        <taxon>Pterygota</taxon>
        <taxon>Neoptera</taxon>
        <taxon>Endopterygota</taxon>
        <taxon>Diptera</taxon>
        <taxon>Brachycera</taxon>
        <taxon>Muscomorpha</taxon>
        <taxon>Ephydroidea</taxon>
        <taxon>Drosophilidae</taxon>
        <taxon>Drosophila</taxon>
    </lineage>
</organism>
<feature type="compositionally biased region" description="Polar residues" evidence="2">
    <location>
        <begin position="44"/>
        <end position="59"/>
    </location>
</feature>
<evidence type="ECO:0000259" key="3">
    <source>
        <dbReference type="Pfam" id="PF00125"/>
    </source>
</evidence>
<dbReference type="GO" id="GO:0003677">
    <property type="term" value="F:DNA binding"/>
    <property type="evidence" value="ECO:0007669"/>
    <property type="project" value="InterPro"/>
</dbReference>
<feature type="compositionally biased region" description="Polar residues" evidence="2">
    <location>
        <begin position="82"/>
        <end position="92"/>
    </location>
</feature>
<comment type="similarity">
    <text evidence="1">Belongs to the histone H3 family.</text>
</comment>
<dbReference type="GO" id="GO:0000786">
    <property type="term" value="C:nucleosome"/>
    <property type="evidence" value="ECO:0007669"/>
    <property type="project" value="InterPro"/>
</dbReference>
<feature type="compositionally biased region" description="Polar residues" evidence="2">
    <location>
        <begin position="147"/>
        <end position="156"/>
    </location>
</feature>
<dbReference type="SUPFAM" id="SSF47113">
    <property type="entry name" value="Histone-fold"/>
    <property type="match status" value="1"/>
</dbReference>
<gene>
    <name evidence="5" type="primary">LOC117568166</name>
</gene>
<accession>A0A6P8WYH2</accession>
<protein>
    <submittedName>
        <fullName evidence="5">Histone H3-like centromeric protein cid</fullName>
    </submittedName>
</protein>
<dbReference type="AlphaFoldDB" id="A0A6P8WYH2"/>
<evidence type="ECO:0000256" key="2">
    <source>
        <dbReference type="SAM" id="MobiDB-lite"/>
    </source>
</evidence>
<feature type="compositionally biased region" description="Basic and acidic residues" evidence="2">
    <location>
        <begin position="103"/>
        <end position="115"/>
    </location>
</feature>
<dbReference type="PANTHER" id="PTHR45810:SF1">
    <property type="entry name" value="HISTONE H3-LIKE CENTROMERIC PROTEIN A"/>
    <property type="match status" value="1"/>
</dbReference>
<dbReference type="RefSeq" id="XP_034104488.1">
    <property type="nucleotide sequence ID" value="XM_034248597.2"/>
</dbReference>
<dbReference type="SMART" id="SM00428">
    <property type="entry name" value="H3"/>
    <property type="match status" value="1"/>
</dbReference>
<dbReference type="Pfam" id="PF00125">
    <property type="entry name" value="Histone"/>
    <property type="match status" value="1"/>
</dbReference>
<feature type="compositionally biased region" description="Acidic residues" evidence="2">
    <location>
        <begin position="157"/>
        <end position="169"/>
    </location>
</feature>
<keyword evidence="4" id="KW-1185">Reference proteome</keyword>
<evidence type="ECO:0000313" key="4">
    <source>
        <dbReference type="Proteomes" id="UP000515160"/>
    </source>
</evidence>
<dbReference type="Proteomes" id="UP000515160">
    <property type="component" value="Chromosome 3"/>
</dbReference>
<reference evidence="5" key="1">
    <citation type="submission" date="2025-08" db="UniProtKB">
        <authorList>
            <consortium name="RefSeq"/>
        </authorList>
    </citation>
    <scope>IDENTIFICATION</scope>
    <source>
        <strain evidence="5">15112-1751.03</strain>
        <tissue evidence="5">Whole Adult</tissue>
    </source>
</reference>
<dbReference type="GO" id="GO:0030527">
    <property type="term" value="F:structural constituent of chromatin"/>
    <property type="evidence" value="ECO:0007669"/>
    <property type="project" value="InterPro"/>
</dbReference>
<dbReference type="OrthoDB" id="420022at2759"/>
<dbReference type="PANTHER" id="PTHR45810">
    <property type="entry name" value="HISTONE H3.2"/>
    <property type="match status" value="1"/>
</dbReference>
<dbReference type="InterPro" id="IPR000164">
    <property type="entry name" value="Histone_H3/CENP-A"/>
</dbReference>
<feature type="region of interest" description="Disordered" evidence="2">
    <location>
        <begin position="1"/>
        <end position="206"/>
    </location>
</feature>
<sequence length="300" mass="34547">MRPQRSPIKSKAKKPSKPDTDISDDETQFQSPDFNDGTDYGLEFTTSHISPLRHPSSTLRKADKNPQHDAATSNSDADEDYSSSARRNQQILRKSPRKSHRRGQNDPESSYHEDQENQTPTNTPTSRPTNKQKSNNFPPPRHHAKSVPQNSQISNNEPDDDDDMEESSCFEETQPSPKPAVKQSNQRKSIAMNRKRKQPRPERREIKMNREINRLRNITETFLIPRLPFSRLVRELLLQQNSDVHMVTMGALEALQTASEMYLTQRFEDAYLMTKFRGRVTLEVRDMAVVAYFCKSYGGI</sequence>
<dbReference type="InterPro" id="IPR007125">
    <property type="entry name" value="H2A/H2B/H3"/>
</dbReference>
<dbReference type="GO" id="GO:0046982">
    <property type="term" value="F:protein heterodimerization activity"/>
    <property type="evidence" value="ECO:0007669"/>
    <property type="project" value="InterPro"/>
</dbReference>
<evidence type="ECO:0000256" key="1">
    <source>
        <dbReference type="ARBA" id="ARBA00010343"/>
    </source>
</evidence>
<name>A0A6P8WYH2_DROAB</name>
<dbReference type="GeneID" id="117568166"/>
<dbReference type="InterPro" id="IPR009072">
    <property type="entry name" value="Histone-fold"/>
</dbReference>
<feature type="domain" description="Core Histone H2A/H2B/H3" evidence="3">
    <location>
        <begin position="215"/>
        <end position="291"/>
    </location>
</feature>
<dbReference type="Gene3D" id="1.10.20.10">
    <property type="entry name" value="Histone, subunit A"/>
    <property type="match status" value="1"/>
</dbReference>
<evidence type="ECO:0000313" key="5">
    <source>
        <dbReference type="RefSeq" id="XP_034104488.1"/>
    </source>
</evidence>